<protein>
    <submittedName>
        <fullName evidence="1">Macaca fascicularis brain cDNA clone: QtrA-10790, similar to human engulfment and cell motility 2 (ced-12 homolog, C.elegans) (ELMO2), transcript variant 3, mRNA, RefSeq: NM_182764.1</fullName>
    </submittedName>
</protein>
<reference evidence="1" key="1">
    <citation type="journal article" date="2007" name="PLoS Biol.">
        <title>Rate of evolution in brain-expressed genes in humans and other primates.</title>
        <authorList>
            <person name="Wang H.-Y."/>
            <person name="Chien H.-C."/>
            <person name="Osada N."/>
            <person name="Hashimoto K."/>
            <person name="Sugano S."/>
            <person name="Gojobori T."/>
            <person name="Chou C.-K."/>
            <person name="Tsai S.-F."/>
            <person name="Wu C.-I."/>
            <person name="Shen C.-K.J."/>
        </authorList>
    </citation>
    <scope>NUCLEOTIDE SEQUENCE</scope>
</reference>
<sequence length="107" mass="11417">MTLSITMAEPGARNDGTQEKGFWAQEKRLKSGALSFACTESVVILVASKCQPFLKPTSDHPEFPLGPCLLRVMKAGCSAHSITMKPGIGPRGTNSRCPCLPVQEIAS</sequence>
<accession>I7GKK3</accession>
<evidence type="ECO:0000313" key="1">
    <source>
        <dbReference type="EMBL" id="BAE88724.1"/>
    </source>
</evidence>
<dbReference type="AlphaFoldDB" id="I7GKK3"/>
<organism evidence="1">
    <name type="scientific">Macaca fascicularis</name>
    <name type="common">Crab-eating macaque</name>
    <name type="synonym">Cynomolgus monkey</name>
    <dbReference type="NCBI Taxonomy" id="9541"/>
    <lineage>
        <taxon>Eukaryota</taxon>
        <taxon>Metazoa</taxon>
        <taxon>Chordata</taxon>
        <taxon>Craniata</taxon>
        <taxon>Vertebrata</taxon>
        <taxon>Euteleostomi</taxon>
        <taxon>Mammalia</taxon>
        <taxon>Eutheria</taxon>
        <taxon>Euarchontoglires</taxon>
        <taxon>Primates</taxon>
        <taxon>Haplorrhini</taxon>
        <taxon>Catarrhini</taxon>
        <taxon>Cercopithecidae</taxon>
        <taxon>Cercopithecinae</taxon>
        <taxon>Macaca</taxon>
    </lineage>
</organism>
<name>I7GKK3_MACFA</name>
<dbReference type="EMBL" id="AB171661">
    <property type="protein sequence ID" value="BAE88724.1"/>
    <property type="molecule type" value="mRNA"/>
</dbReference>
<proteinExistence type="evidence at transcript level"/>